<proteinExistence type="predicted"/>
<dbReference type="RefSeq" id="WP_311700436.1">
    <property type="nucleotide sequence ID" value="NZ_JAVREY010000090.1"/>
</dbReference>
<sequence length="43" mass="5040">MLGFVEHYLTHQARPIMVIRFNPWFDSDESAVGKQFFDGAQRP</sequence>
<reference evidence="2" key="1">
    <citation type="submission" date="2023-07" db="EMBL/GenBank/DDBJ databases">
        <title>30 novel species of actinomycetes from the DSMZ collection.</title>
        <authorList>
            <person name="Nouioui I."/>
        </authorList>
    </citation>
    <scope>NUCLEOTIDE SEQUENCE [LARGE SCALE GENOMIC DNA]</scope>
    <source>
        <strain evidence="2">DSM 41699</strain>
    </source>
</reference>
<dbReference type="EMBL" id="JAVREY010000090">
    <property type="protein sequence ID" value="MDT0468996.1"/>
    <property type="molecule type" value="Genomic_DNA"/>
</dbReference>
<evidence type="ECO:0000313" key="2">
    <source>
        <dbReference type="Proteomes" id="UP001183809"/>
    </source>
</evidence>
<keyword evidence="2" id="KW-1185">Reference proteome</keyword>
<name>A0ABU2U6Z3_9ACTN</name>
<organism evidence="1 2">
    <name type="scientific">Streptomyces gibsoniae</name>
    <dbReference type="NCBI Taxonomy" id="3075529"/>
    <lineage>
        <taxon>Bacteria</taxon>
        <taxon>Bacillati</taxon>
        <taxon>Actinomycetota</taxon>
        <taxon>Actinomycetes</taxon>
        <taxon>Kitasatosporales</taxon>
        <taxon>Streptomycetaceae</taxon>
        <taxon>Streptomyces</taxon>
    </lineage>
</organism>
<protein>
    <submittedName>
        <fullName evidence="1">Uncharacterized protein</fullName>
    </submittedName>
</protein>
<evidence type="ECO:0000313" key="1">
    <source>
        <dbReference type="EMBL" id="MDT0468996.1"/>
    </source>
</evidence>
<dbReference type="Proteomes" id="UP001183809">
    <property type="component" value="Unassembled WGS sequence"/>
</dbReference>
<gene>
    <name evidence="1" type="ORF">RM764_39525</name>
</gene>
<accession>A0ABU2U6Z3</accession>
<comment type="caution">
    <text evidence="1">The sequence shown here is derived from an EMBL/GenBank/DDBJ whole genome shotgun (WGS) entry which is preliminary data.</text>
</comment>